<reference evidence="1 2" key="1">
    <citation type="submission" date="2018-09" db="EMBL/GenBank/DDBJ databases">
        <title>Insights into the microbiota of Asian seabass (Lates calcarifer) with tenacibaculosis symptoms and description of sp. nov. Tenacibaculum singaporense.</title>
        <authorList>
            <person name="Miyake S."/>
            <person name="Soh M."/>
            <person name="Azman M.N."/>
            <person name="Ngoh S.Y."/>
            <person name="Orban L."/>
        </authorList>
    </citation>
    <scope>NUCLEOTIDE SEQUENCE [LARGE SCALE GENOMIC DNA]</scope>
    <source>
        <strain evidence="1 2">DSM 106434</strain>
    </source>
</reference>
<evidence type="ECO:0000313" key="1">
    <source>
        <dbReference type="EMBL" id="AZJ34021.1"/>
    </source>
</evidence>
<name>A0A3Q8RN74_9FLAO</name>
<evidence type="ECO:0000313" key="2">
    <source>
        <dbReference type="Proteomes" id="UP000274593"/>
    </source>
</evidence>
<dbReference type="AlphaFoldDB" id="A0A3Q8RN74"/>
<organism evidence="1 2">
    <name type="scientific">Tenacibaculum singaporense</name>
    <dbReference type="NCBI Taxonomy" id="2358479"/>
    <lineage>
        <taxon>Bacteria</taxon>
        <taxon>Pseudomonadati</taxon>
        <taxon>Bacteroidota</taxon>
        <taxon>Flavobacteriia</taxon>
        <taxon>Flavobacteriales</taxon>
        <taxon>Flavobacteriaceae</taxon>
        <taxon>Tenacibaculum</taxon>
    </lineage>
</organism>
<dbReference type="RefSeq" id="WP_125065885.1">
    <property type="nucleotide sequence ID" value="NZ_CP032548.1"/>
</dbReference>
<gene>
    <name evidence="1" type="ORF">D6T69_00155</name>
</gene>
<keyword evidence="2" id="KW-1185">Reference proteome</keyword>
<dbReference type="Proteomes" id="UP000274593">
    <property type="component" value="Chromosome"/>
</dbReference>
<dbReference type="KEGG" id="tsig:D6T69_00155"/>
<protein>
    <submittedName>
        <fullName evidence="1">Uncharacterized protein</fullName>
    </submittedName>
</protein>
<proteinExistence type="predicted"/>
<sequence length="213" mass="24197">MEIDYINQFKAQSPAAIIQSMFSEKKQLKIALSLKNGLYVEGFIVDITKEEYQTFVCMRTEEQEVLFFDLQEVSVLRIKHPKKIAVSLSKGSISRPLGEEPISTLQLKRWIVEQESLLDATINLSLEKSVLQEANARLNSKDVITSLLKAKQLIIEDEMGLAAWKEIKTVAITNTEKLQVNKEGNVLKVGIEITKALPKELEHLFVEKIEEIL</sequence>
<dbReference type="EMBL" id="CP032548">
    <property type="protein sequence ID" value="AZJ34021.1"/>
    <property type="molecule type" value="Genomic_DNA"/>
</dbReference>
<accession>A0A3Q8RN74</accession>